<sequence>MAVPDSDIKTDRPSDEEIREKQKWGYDMYPERKGEYKPSFGKILLGEGRETEDKLKCERRVYNCFMSSKIVQLMAGALKASGCPVDIRRHISCEWCGPSVNGGYDPVTNQIVVCQNRSRYERMVQGVLTHEMIHMFDFCRHNLDFKNLEHLACTEIRAANLTHCSFISAMVQGDAHPFKIRAQHQECVKSKAMWSVMVVRNLSMKEAHRIVEKVFPHCYNDLEPIGRRIKTGTADMDRAYHEGYFYGYV</sequence>
<keyword evidence="3 6" id="KW-0479">Metal-binding</keyword>
<dbReference type="GO" id="GO:0005739">
    <property type="term" value="C:mitochondrion"/>
    <property type="evidence" value="ECO:0007669"/>
    <property type="project" value="GOC"/>
</dbReference>
<dbReference type="InterPro" id="IPR019165">
    <property type="entry name" value="Peptidase_M76_ATP23"/>
</dbReference>
<evidence type="ECO:0000256" key="4">
    <source>
        <dbReference type="ARBA" id="ARBA00022801"/>
    </source>
</evidence>
<evidence type="ECO:0000256" key="6">
    <source>
        <dbReference type="RuleBase" id="RU364057"/>
    </source>
</evidence>
<evidence type="ECO:0000256" key="7">
    <source>
        <dbReference type="SAM" id="MobiDB-lite"/>
    </source>
</evidence>
<feature type="region of interest" description="Disordered" evidence="7">
    <location>
        <begin position="1"/>
        <end position="24"/>
    </location>
</feature>
<keyword evidence="4 6" id="KW-0378">Hydrolase</keyword>
<comment type="similarity">
    <text evidence="1 6">Belongs to the peptidase M76 family.</text>
</comment>
<name>A0A1B6FAV4_9HEMI</name>
<keyword evidence="5 6" id="KW-0482">Metalloprotease</keyword>
<keyword evidence="2 6" id="KW-0645">Protease</keyword>
<accession>A0A1B6FAV4</accession>
<evidence type="ECO:0000256" key="5">
    <source>
        <dbReference type="ARBA" id="ARBA00023049"/>
    </source>
</evidence>
<dbReference type="GO" id="GO:0033615">
    <property type="term" value="P:mitochondrial proton-transporting ATP synthase complex assembly"/>
    <property type="evidence" value="ECO:0007669"/>
    <property type="project" value="TreeGrafter"/>
</dbReference>
<evidence type="ECO:0000256" key="3">
    <source>
        <dbReference type="ARBA" id="ARBA00022723"/>
    </source>
</evidence>
<organism evidence="8">
    <name type="scientific">Cuerna arida</name>
    <dbReference type="NCBI Taxonomy" id="1464854"/>
    <lineage>
        <taxon>Eukaryota</taxon>
        <taxon>Metazoa</taxon>
        <taxon>Ecdysozoa</taxon>
        <taxon>Arthropoda</taxon>
        <taxon>Hexapoda</taxon>
        <taxon>Insecta</taxon>
        <taxon>Pterygota</taxon>
        <taxon>Neoptera</taxon>
        <taxon>Paraneoptera</taxon>
        <taxon>Hemiptera</taxon>
        <taxon>Auchenorrhyncha</taxon>
        <taxon>Membracoidea</taxon>
        <taxon>Cicadellidae</taxon>
        <taxon>Cicadellinae</taxon>
        <taxon>Proconiini</taxon>
        <taxon>Cuerna</taxon>
    </lineage>
</organism>
<dbReference type="Pfam" id="PF09768">
    <property type="entry name" value="Peptidase_M76"/>
    <property type="match status" value="1"/>
</dbReference>
<evidence type="ECO:0000256" key="2">
    <source>
        <dbReference type="ARBA" id="ARBA00022670"/>
    </source>
</evidence>
<dbReference type="GO" id="GO:0004222">
    <property type="term" value="F:metalloendopeptidase activity"/>
    <property type="evidence" value="ECO:0007669"/>
    <property type="project" value="InterPro"/>
</dbReference>
<dbReference type="PANTHER" id="PTHR21711:SF0">
    <property type="entry name" value="MITOCHONDRIAL INNER MEMBRANE PROTEASE ATP23 HOMOLOG"/>
    <property type="match status" value="1"/>
</dbReference>
<reference evidence="8" key="1">
    <citation type="submission" date="2015-11" db="EMBL/GenBank/DDBJ databases">
        <title>De novo transcriptome assembly of four potential Pierce s Disease insect vectors from Arizona vineyards.</title>
        <authorList>
            <person name="Tassone E.E."/>
        </authorList>
    </citation>
    <scope>NUCLEOTIDE SEQUENCE</scope>
</reference>
<protein>
    <recommendedName>
        <fullName evidence="6">Mitochondrial inner membrane protease ATP23</fullName>
        <ecNumber evidence="6">3.4.24.-</ecNumber>
    </recommendedName>
</protein>
<proteinExistence type="inferred from homology"/>
<dbReference type="GO" id="GO:0034982">
    <property type="term" value="P:mitochondrial protein processing"/>
    <property type="evidence" value="ECO:0007669"/>
    <property type="project" value="TreeGrafter"/>
</dbReference>
<dbReference type="EC" id="3.4.24.-" evidence="6"/>
<evidence type="ECO:0000256" key="1">
    <source>
        <dbReference type="ARBA" id="ARBA00009915"/>
    </source>
</evidence>
<dbReference type="PANTHER" id="PTHR21711">
    <property type="entry name" value="MITOCHONDRIAL INNER MEMBRANE PROTEASE"/>
    <property type="match status" value="1"/>
</dbReference>
<gene>
    <name evidence="8" type="ORF">g.10849</name>
</gene>
<dbReference type="GO" id="GO:0046872">
    <property type="term" value="F:metal ion binding"/>
    <property type="evidence" value="ECO:0007669"/>
    <property type="project" value="UniProtKB-KW"/>
</dbReference>
<evidence type="ECO:0000313" key="8">
    <source>
        <dbReference type="EMBL" id="JAS47312.1"/>
    </source>
</evidence>
<dbReference type="AlphaFoldDB" id="A0A1B6FAV4"/>
<dbReference type="EMBL" id="GECZ01022457">
    <property type="protein sequence ID" value="JAS47312.1"/>
    <property type="molecule type" value="Transcribed_RNA"/>
</dbReference>